<gene>
    <name evidence="1" type="ORF">QC761_0095330</name>
</gene>
<name>A0ABR0FCC2_9PEZI</name>
<proteinExistence type="predicted"/>
<reference evidence="1 2" key="1">
    <citation type="journal article" date="2023" name="bioRxiv">
        <title>High-quality genome assemblies of four members of thePodospora anserinaspecies complex.</title>
        <authorList>
            <person name="Ament-Velasquez S.L."/>
            <person name="Vogan A.A."/>
            <person name="Wallerman O."/>
            <person name="Hartmann F."/>
            <person name="Gautier V."/>
            <person name="Silar P."/>
            <person name="Giraud T."/>
            <person name="Johannesson H."/>
        </authorList>
    </citation>
    <scope>NUCLEOTIDE SEQUENCE [LARGE SCALE GENOMIC DNA]</scope>
    <source>
        <strain evidence="1 2">CBS 112042</strain>
    </source>
</reference>
<evidence type="ECO:0000313" key="1">
    <source>
        <dbReference type="EMBL" id="KAK4640765.1"/>
    </source>
</evidence>
<dbReference type="PANTHER" id="PTHR38166">
    <property type="entry name" value="C2H2-TYPE DOMAIN-CONTAINING PROTEIN-RELATED"/>
    <property type="match status" value="1"/>
</dbReference>
<dbReference type="GeneID" id="87892379"/>
<accession>A0ABR0FCC2</accession>
<dbReference type="Proteomes" id="UP001322138">
    <property type="component" value="Unassembled WGS sequence"/>
</dbReference>
<dbReference type="PANTHER" id="PTHR38166:SF1">
    <property type="entry name" value="C2H2-TYPE DOMAIN-CONTAINING PROTEIN"/>
    <property type="match status" value="1"/>
</dbReference>
<evidence type="ECO:0008006" key="3">
    <source>
        <dbReference type="Google" id="ProtNLM"/>
    </source>
</evidence>
<dbReference type="RefSeq" id="XP_062729741.1">
    <property type="nucleotide sequence ID" value="XM_062873016.1"/>
</dbReference>
<evidence type="ECO:0000313" key="2">
    <source>
        <dbReference type="Proteomes" id="UP001322138"/>
    </source>
</evidence>
<dbReference type="EMBL" id="JAFFGZ010000008">
    <property type="protein sequence ID" value="KAK4640765.1"/>
    <property type="molecule type" value="Genomic_DNA"/>
</dbReference>
<comment type="caution">
    <text evidence="1">The sequence shown here is derived from an EMBL/GenBank/DDBJ whole genome shotgun (WGS) entry which is preliminary data.</text>
</comment>
<sequence length="391" mass="43314">MSAPLLMHPAEPATADNTRPRLACPFFRYAPCRHYACASYELKGFEAVKKHLERKHILKNHCARCFRSFESEDARNNHIVSERCSIALGRDEITYDEWTTAQRCPRTKSCEVKWKWLWTTFFKLPALPRELVYFQDAVVEAKNVLIDPVTIQSVLKARLHLDQHEISSVADEVREALLRKNSGARPYRVCDSEGGGDNGIPTNLKASGYGSMGVGAAEMEAEAVAFALPPARHALLPEEPCLPIIGETSPHPAAVVSPVTPLPASFSLGPISVPQQPASTSGEGPETNTFDAWRTVCLVPWATAEGILARLMEDPISWFKPDGPKWSDVYDHIDRDALRKFWALGNTPAVQVSIPIRSTHVQSLAAIESELFDFEVAGIRPSSSTDYIPEL</sequence>
<protein>
    <recommendedName>
        <fullName evidence="3">C2H2-type domain-containing protein</fullName>
    </recommendedName>
</protein>
<keyword evidence="2" id="KW-1185">Reference proteome</keyword>
<organism evidence="1 2">
    <name type="scientific">Podospora bellae-mahoneyi</name>
    <dbReference type="NCBI Taxonomy" id="2093777"/>
    <lineage>
        <taxon>Eukaryota</taxon>
        <taxon>Fungi</taxon>
        <taxon>Dikarya</taxon>
        <taxon>Ascomycota</taxon>
        <taxon>Pezizomycotina</taxon>
        <taxon>Sordariomycetes</taxon>
        <taxon>Sordariomycetidae</taxon>
        <taxon>Sordariales</taxon>
        <taxon>Podosporaceae</taxon>
        <taxon>Podospora</taxon>
    </lineage>
</organism>